<organism evidence="2 3">
    <name type="scientific">Engystomops pustulosus</name>
    <name type="common">Tungara frog</name>
    <name type="synonym">Physalaemus pustulosus</name>
    <dbReference type="NCBI Taxonomy" id="76066"/>
    <lineage>
        <taxon>Eukaryota</taxon>
        <taxon>Metazoa</taxon>
        <taxon>Chordata</taxon>
        <taxon>Craniata</taxon>
        <taxon>Vertebrata</taxon>
        <taxon>Euteleostomi</taxon>
        <taxon>Amphibia</taxon>
        <taxon>Batrachia</taxon>
        <taxon>Anura</taxon>
        <taxon>Neobatrachia</taxon>
        <taxon>Hyloidea</taxon>
        <taxon>Leptodactylidae</taxon>
        <taxon>Leiuperinae</taxon>
        <taxon>Engystomops</taxon>
    </lineage>
</organism>
<keyword evidence="1" id="KW-1133">Transmembrane helix</keyword>
<sequence length="100" mass="11672">MNHLYFVVCMAGVYISICPVLFSDNLMSLTKSSGFFLPWQWSRWYLYKSHSHTAIKTCSTESVLLRFSYCCRFREERLAIFSHLYPASDVGQDCKLISTH</sequence>
<dbReference type="EMBL" id="WNYA01000005">
    <property type="protein sequence ID" value="KAG8572939.1"/>
    <property type="molecule type" value="Genomic_DNA"/>
</dbReference>
<dbReference type="AlphaFoldDB" id="A0AAV7BKJ5"/>
<keyword evidence="1" id="KW-0472">Membrane</keyword>
<name>A0AAV7BKJ5_ENGPU</name>
<reference evidence="2" key="1">
    <citation type="thesis" date="2020" institute="ProQuest LLC" country="789 East Eisenhower Parkway, Ann Arbor, MI, USA">
        <title>Comparative Genomics and Chromosome Evolution.</title>
        <authorList>
            <person name="Mudd A.B."/>
        </authorList>
    </citation>
    <scope>NUCLEOTIDE SEQUENCE</scope>
    <source>
        <strain evidence="2">237g6f4</strain>
        <tissue evidence="2">Blood</tissue>
    </source>
</reference>
<comment type="caution">
    <text evidence="2">The sequence shown here is derived from an EMBL/GenBank/DDBJ whole genome shotgun (WGS) entry which is preliminary data.</text>
</comment>
<dbReference type="Proteomes" id="UP000824782">
    <property type="component" value="Unassembled WGS sequence"/>
</dbReference>
<gene>
    <name evidence="2" type="ORF">GDO81_012220</name>
</gene>
<accession>A0AAV7BKJ5</accession>
<proteinExistence type="predicted"/>
<protein>
    <recommendedName>
        <fullName evidence="4">Secreted protein</fullName>
    </recommendedName>
</protein>
<evidence type="ECO:0000256" key="1">
    <source>
        <dbReference type="SAM" id="Phobius"/>
    </source>
</evidence>
<keyword evidence="3" id="KW-1185">Reference proteome</keyword>
<evidence type="ECO:0000313" key="3">
    <source>
        <dbReference type="Proteomes" id="UP000824782"/>
    </source>
</evidence>
<evidence type="ECO:0000313" key="2">
    <source>
        <dbReference type="EMBL" id="KAG8572939.1"/>
    </source>
</evidence>
<evidence type="ECO:0008006" key="4">
    <source>
        <dbReference type="Google" id="ProtNLM"/>
    </source>
</evidence>
<keyword evidence="1" id="KW-0812">Transmembrane</keyword>
<feature type="transmembrane region" description="Helical" evidence="1">
    <location>
        <begin position="5"/>
        <end position="22"/>
    </location>
</feature>